<keyword evidence="4" id="KW-1185">Reference proteome</keyword>
<dbReference type="Gene3D" id="2.80.10.50">
    <property type="match status" value="1"/>
</dbReference>
<sequence>MRTTCLGRILPAVIVLAATTVLVGQAPSSAAEPGSGDVVRLFFDDRSPDAEDEDLRCMNLDSDTTASVASCQPAAAAPRQRWEWKIVADGFVQLKNVATGLCLDSGGQSGIVYGFSCGADNANQRFRYRLRGTATRLIGGDSRYACPDIVFGDDKVRMTSENRRCRNDGGLWEVAALG</sequence>
<evidence type="ECO:0000313" key="3">
    <source>
        <dbReference type="EMBL" id="KIA62224.1"/>
    </source>
</evidence>
<evidence type="ECO:0000256" key="1">
    <source>
        <dbReference type="SAM" id="SignalP"/>
    </source>
</evidence>
<keyword evidence="1" id="KW-0732">Signal</keyword>
<protein>
    <recommendedName>
        <fullName evidence="2">Ricin B lectin domain-containing protein</fullName>
    </recommendedName>
</protein>
<organism evidence="3 4">
    <name type="scientific">Nocardia vulneris</name>
    <dbReference type="NCBI Taxonomy" id="1141657"/>
    <lineage>
        <taxon>Bacteria</taxon>
        <taxon>Bacillati</taxon>
        <taxon>Actinomycetota</taxon>
        <taxon>Actinomycetes</taxon>
        <taxon>Mycobacteriales</taxon>
        <taxon>Nocardiaceae</taxon>
        <taxon>Nocardia</taxon>
    </lineage>
</organism>
<feature type="domain" description="Ricin B lectin" evidence="2">
    <location>
        <begin position="79"/>
        <end position="132"/>
    </location>
</feature>
<proteinExistence type="predicted"/>
<feature type="signal peptide" evidence="1">
    <location>
        <begin position="1"/>
        <end position="30"/>
    </location>
</feature>
<name>A0ABR4ZB42_9NOCA</name>
<dbReference type="SUPFAM" id="SSF50370">
    <property type="entry name" value="Ricin B-like lectins"/>
    <property type="match status" value="1"/>
</dbReference>
<reference evidence="3 4" key="1">
    <citation type="journal article" date="2014" name="Int. J. Syst. Evol. Microbiol.">
        <title>Nocardia vulneris sp. nov., isolated from wounds of human patients in North America.</title>
        <authorList>
            <person name="Lasker B.A."/>
            <person name="Bell M."/>
            <person name="Klenk H.P."/>
            <person name="Sproer C."/>
            <person name="Schumann C."/>
            <person name="Schumann P."/>
            <person name="Brown J.M."/>
        </authorList>
    </citation>
    <scope>NUCLEOTIDE SEQUENCE [LARGE SCALE GENOMIC DNA]</scope>
    <source>
        <strain evidence="3 4">W9851</strain>
    </source>
</reference>
<dbReference type="InterPro" id="IPR035992">
    <property type="entry name" value="Ricin_B-like_lectins"/>
</dbReference>
<dbReference type="PROSITE" id="PS50231">
    <property type="entry name" value="RICIN_B_LECTIN"/>
    <property type="match status" value="1"/>
</dbReference>
<feature type="chain" id="PRO_5047208735" description="Ricin B lectin domain-containing protein" evidence="1">
    <location>
        <begin position="31"/>
        <end position="178"/>
    </location>
</feature>
<dbReference type="EMBL" id="JNFP01000034">
    <property type="protein sequence ID" value="KIA62224.1"/>
    <property type="molecule type" value="Genomic_DNA"/>
</dbReference>
<comment type="caution">
    <text evidence="3">The sequence shown here is derived from an EMBL/GenBank/DDBJ whole genome shotgun (WGS) entry which is preliminary data.</text>
</comment>
<gene>
    <name evidence="3" type="ORF">FG87_26050</name>
</gene>
<dbReference type="InterPro" id="IPR000772">
    <property type="entry name" value="Ricin_B_lectin"/>
</dbReference>
<dbReference type="CDD" id="cd23415">
    <property type="entry name" value="beta-trefoil_Ricin_AH"/>
    <property type="match status" value="1"/>
</dbReference>
<dbReference type="Pfam" id="PF14200">
    <property type="entry name" value="RicinB_lectin_2"/>
    <property type="match status" value="1"/>
</dbReference>
<dbReference type="Proteomes" id="UP000031364">
    <property type="component" value="Unassembled WGS sequence"/>
</dbReference>
<accession>A0ABR4ZB42</accession>
<evidence type="ECO:0000313" key="4">
    <source>
        <dbReference type="Proteomes" id="UP000031364"/>
    </source>
</evidence>
<evidence type="ECO:0000259" key="2">
    <source>
        <dbReference type="Pfam" id="PF14200"/>
    </source>
</evidence>